<organism evidence="2 3">
    <name type="scientific">Oesophagostomum dentatum</name>
    <name type="common">Nodular worm</name>
    <dbReference type="NCBI Taxonomy" id="61180"/>
    <lineage>
        <taxon>Eukaryota</taxon>
        <taxon>Metazoa</taxon>
        <taxon>Ecdysozoa</taxon>
        <taxon>Nematoda</taxon>
        <taxon>Chromadorea</taxon>
        <taxon>Rhabditida</taxon>
        <taxon>Rhabditina</taxon>
        <taxon>Rhabditomorpha</taxon>
        <taxon>Strongyloidea</taxon>
        <taxon>Strongylidae</taxon>
        <taxon>Oesophagostomum</taxon>
    </lineage>
</organism>
<reference evidence="2 3" key="1">
    <citation type="submission" date="2014-03" db="EMBL/GenBank/DDBJ databases">
        <title>Draft genome of the hookworm Oesophagostomum dentatum.</title>
        <authorList>
            <person name="Mitreva M."/>
        </authorList>
    </citation>
    <scope>NUCLEOTIDE SEQUENCE [LARGE SCALE GENOMIC DNA]</scope>
    <source>
        <strain evidence="2 3">OD-Hann</strain>
    </source>
</reference>
<evidence type="ECO:0000313" key="2">
    <source>
        <dbReference type="EMBL" id="KHJ76987.1"/>
    </source>
</evidence>
<proteinExistence type="predicted"/>
<name>A0A0B1S0H8_OESDE</name>
<protein>
    <submittedName>
        <fullName evidence="2">Uncharacterized protein</fullName>
    </submittedName>
</protein>
<gene>
    <name evidence="2" type="ORF">OESDEN_23393</name>
</gene>
<dbReference type="Proteomes" id="UP000053660">
    <property type="component" value="Unassembled WGS sequence"/>
</dbReference>
<accession>A0A0B1S0H8</accession>
<feature type="region of interest" description="Disordered" evidence="1">
    <location>
        <begin position="1"/>
        <end position="41"/>
    </location>
</feature>
<dbReference type="EMBL" id="KN611211">
    <property type="protein sequence ID" value="KHJ76987.1"/>
    <property type="molecule type" value="Genomic_DNA"/>
</dbReference>
<dbReference type="AlphaFoldDB" id="A0A0B1S0H8"/>
<sequence length="97" mass="11504">MRLRGGRDESSMDLESRTASQIKNEMDYLGDEDTTESVPLDWRIERPDHLRSYRRTSSRDPRQPRQPIFSDRDVDKTLRFVCYILEKIEDAESAHVM</sequence>
<evidence type="ECO:0000256" key="1">
    <source>
        <dbReference type="SAM" id="MobiDB-lite"/>
    </source>
</evidence>
<evidence type="ECO:0000313" key="3">
    <source>
        <dbReference type="Proteomes" id="UP000053660"/>
    </source>
</evidence>
<feature type="compositionally biased region" description="Basic and acidic residues" evidence="1">
    <location>
        <begin position="1"/>
        <end position="16"/>
    </location>
</feature>
<keyword evidence="3" id="KW-1185">Reference proteome</keyword>